<dbReference type="KEGG" id="lak:106164898"/>
<dbReference type="InterPro" id="IPR019186">
    <property type="entry name" value="Nucleolar_protein_12"/>
</dbReference>
<evidence type="ECO:0000256" key="5">
    <source>
        <dbReference type="ARBA" id="ARBA00023242"/>
    </source>
</evidence>
<dbReference type="STRING" id="7574.A0A1S3ILJ8"/>
<evidence type="ECO:0000256" key="4">
    <source>
        <dbReference type="ARBA" id="ARBA00023054"/>
    </source>
</evidence>
<name>A0A1S3ILJ8_LINAN</name>
<evidence type="ECO:0000313" key="9">
    <source>
        <dbReference type="RefSeq" id="XP_013398394.1"/>
    </source>
</evidence>
<evidence type="ECO:0000256" key="1">
    <source>
        <dbReference type="ARBA" id="ARBA00004604"/>
    </source>
</evidence>
<evidence type="ECO:0000256" key="7">
    <source>
        <dbReference type="SAM" id="MobiDB-lite"/>
    </source>
</evidence>
<feature type="coiled-coil region" evidence="6">
    <location>
        <begin position="35"/>
        <end position="70"/>
    </location>
</feature>
<reference evidence="9" key="1">
    <citation type="submission" date="2025-08" db="UniProtKB">
        <authorList>
            <consortium name="RefSeq"/>
        </authorList>
    </citation>
    <scope>IDENTIFICATION</scope>
    <source>
        <tissue evidence="9">Gonads</tissue>
    </source>
</reference>
<keyword evidence="4 6" id="KW-0175">Coiled coil</keyword>
<evidence type="ECO:0000256" key="2">
    <source>
        <dbReference type="ARBA" id="ARBA00007175"/>
    </source>
</evidence>
<evidence type="ECO:0000256" key="3">
    <source>
        <dbReference type="ARBA" id="ARBA00015520"/>
    </source>
</evidence>
<evidence type="ECO:0000313" key="8">
    <source>
        <dbReference type="Proteomes" id="UP000085678"/>
    </source>
</evidence>
<comment type="subcellular location">
    <subcellularLocation>
        <location evidence="1">Nucleus</location>
        <location evidence="1">Nucleolus</location>
    </subcellularLocation>
</comment>
<keyword evidence="8" id="KW-1185">Reference proteome</keyword>
<dbReference type="OMA" id="LHMHSRK"/>
<dbReference type="InParanoid" id="A0A1S3ILJ8"/>
<comment type="similarity">
    <text evidence="2">Belongs to the RRP17 family.</text>
</comment>
<dbReference type="Pfam" id="PF09805">
    <property type="entry name" value="Nop25"/>
    <property type="match status" value="1"/>
</dbReference>
<dbReference type="GeneID" id="106164898"/>
<dbReference type="Proteomes" id="UP000085678">
    <property type="component" value="Unplaced"/>
</dbReference>
<keyword evidence="5" id="KW-0539">Nucleus</keyword>
<gene>
    <name evidence="9" type="primary">LOC106164898</name>
</gene>
<dbReference type="RefSeq" id="XP_013398394.1">
    <property type="nucleotide sequence ID" value="XM_013542940.1"/>
</dbReference>
<dbReference type="GO" id="GO:0005730">
    <property type="term" value="C:nucleolus"/>
    <property type="evidence" value="ECO:0007669"/>
    <property type="project" value="UniProtKB-SubCell"/>
</dbReference>
<evidence type="ECO:0000256" key="6">
    <source>
        <dbReference type="SAM" id="Coils"/>
    </source>
</evidence>
<accession>A0A1S3ILJ8</accession>
<organism evidence="8 9">
    <name type="scientific">Lingula anatina</name>
    <name type="common">Brachiopod</name>
    <name type="synonym">Lingula unguis</name>
    <dbReference type="NCBI Taxonomy" id="7574"/>
    <lineage>
        <taxon>Eukaryota</taxon>
        <taxon>Metazoa</taxon>
        <taxon>Spiralia</taxon>
        <taxon>Lophotrochozoa</taxon>
        <taxon>Brachiopoda</taxon>
        <taxon>Linguliformea</taxon>
        <taxon>Lingulata</taxon>
        <taxon>Lingulida</taxon>
        <taxon>Linguloidea</taxon>
        <taxon>Lingulidae</taxon>
        <taxon>Lingula</taxon>
    </lineage>
</organism>
<dbReference type="OrthoDB" id="551633at2759"/>
<proteinExistence type="inferred from homology"/>
<dbReference type="PANTHER" id="PTHR14577:SF0">
    <property type="entry name" value="NUCLEOLAR PROTEIN 12"/>
    <property type="match status" value="1"/>
</dbReference>
<dbReference type="PANTHER" id="PTHR14577">
    <property type="entry name" value="NUCLEOLAR PROTEIN 12"/>
    <property type="match status" value="1"/>
</dbReference>
<feature type="region of interest" description="Disordered" evidence="7">
    <location>
        <begin position="150"/>
        <end position="199"/>
    </location>
</feature>
<dbReference type="GO" id="GO:0019843">
    <property type="term" value="F:rRNA binding"/>
    <property type="evidence" value="ECO:0007669"/>
    <property type="project" value="TreeGrafter"/>
</dbReference>
<protein>
    <recommendedName>
        <fullName evidence="3">Nucleolar protein 12</fullName>
    </recommendedName>
</protein>
<sequence length="199" mass="23694">MGPVKKRKRGPKNRETKVHLIFDEKARKEYLTGFRKRKNERRQKAKEKMERHLKEEKRRIKQEARDFRKAHVQNFTPVPEVDHLVEQKTYNLPQHTVIVTEIDNSEIMNNRGFLGVNRDESDAEVNTDNKETVHGKGKVKARLKITKHGKMQLKKAGKPKHKNMTHLQDKHKLKKERDKRRKAEKIIRGKHQRKRTNPG</sequence>
<dbReference type="AlphaFoldDB" id="A0A1S3ILJ8"/>